<sequence>MMLKQLVVGDDPTSVQETSFSIDVLGRFLCNTWEEATQNGGPAFDVVVIGGGMYGAYCAAKVFRRHPGKRVLLLDAGKFLLPEHMQNLGRTGLEIPSPIDPANDPHVARAHVWGIPWRGNVEFPGLAYCTGGKSLYWGGWCPRLTPGDLLRWPASTALYLAMNYLDVEREIGVVPDTDFITGDLYTALLARLPAAAAAVPGIETTLGNQGVEPPPLAVQGNAPASGLFSFDKYSSLPLLSDAVRADVGVSGGNDSNRRLFVVPQAHVIKVHTAGGVANAVELDVAGQRASLPVGPHCSVIFAASAVESTRLALHSFPTPLMGRNLMAHVRSDFTVRIRRTALPAFPHTPPGRVETAALLVRGAVPEGRFHIQVTASTSRGGSDELLFRMIPDVDLFEQQMANADPDWLTLTLRCIGEMSGDTVSSVPDTSKSWVNLSPHQRDEFGEPRAYVHFTLSQQDATVWGRMDKAALDLAQGLAGNAASIEYLYDGGWQASPFPLNRPFPEWHRGLGTTYHESGTLWMGDTPQTSVTDSVGRFHHVSNAYACDQSLFPTVGSVNPVLTGLTLTKQLVEHLP</sequence>
<dbReference type="InterPro" id="IPR051473">
    <property type="entry name" value="P2Ox-like"/>
</dbReference>
<organism evidence="7 8">
    <name type="scientific">Streptomyces akebiae</name>
    <dbReference type="NCBI Taxonomy" id="2865673"/>
    <lineage>
        <taxon>Bacteria</taxon>
        <taxon>Bacillati</taxon>
        <taxon>Actinomycetota</taxon>
        <taxon>Actinomycetes</taxon>
        <taxon>Kitasatosporales</taxon>
        <taxon>Streptomycetaceae</taxon>
        <taxon>Streptomyces</taxon>
    </lineage>
</organism>
<reference evidence="7 8" key="1">
    <citation type="submission" date="2021-08" db="EMBL/GenBank/DDBJ databases">
        <authorList>
            <person name="Ping M."/>
        </authorList>
    </citation>
    <scope>NUCLEOTIDE SEQUENCE [LARGE SCALE GENOMIC DNA]</scope>
    <source>
        <strain evidence="7 8">MG28</strain>
    </source>
</reference>
<dbReference type="RefSeq" id="WP_220645282.1">
    <property type="nucleotide sequence ID" value="NZ_CP080647.1"/>
</dbReference>
<dbReference type="SUPFAM" id="SSF51905">
    <property type="entry name" value="FAD/NAD(P)-binding domain"/>
    <property type="match status" value="1"/>
</dbReference>
<feature type="domain" description="Glucose-methanol-choline oxidoreductase C-terminal" evidence="6">
    <location>
        <begin position="429"/>
        <end position="566"/>
    </location>
</feature>
<evidence type="ECO:0000256" key="4">
    <source>
        <dbReference type="ARBA" id="ARBA00022827"/>
    </source>
</evidence>
<dbReference type="PANTHER" id="PTHR42784">
    <property type="entry name" value="PYRANOSE 2-OXIDASE"/>
    <property type="match status" value="1"/>
</dbReference>
<dbReference type="InterPro" id="IPR007867">
    <property type="entry name" value="GMC_OxRtase_C"/>
</dbReference>
<dbReference type="PANTHER" id="PTHR42784:SF1">
    <property type="entry name" value="PYRANOSE 2-OXIDASE"/>
    <property type="match status" value="1"/>
</dbReference>
<dbReference type="InterPro" id="IPR036188">
    <property type="entry name" value="FAD/NAD-bd_sf"/>
</dbReference>
<gene>
    <name evidence="7" type="ORF">K1J60_06190</name>
</gene>
<evidence type="ECO:0000313" key="8">
    <source>
        <dbReference type="Proteomes" id="UP000827138"/>
    </source>
</evidence>
<keyword evidence="3" id="KW-0285">Flavoprotein</keyword>
<evidence type="ECO:0000256" key="2">
    <source>
        <dbReference type="ARBA" id="ARBA00010790"/>
    </source>
</evidence>
<dbReference type="EMBL" id="CP080647">
    <property type="protein sequence ID" value="QYX76148.1"/>
    <property type="molecule type" value="Genomic_DNA"/>
</dbReference>
<keyword evidence="4" id="KW-0274">FAD</keyword>
<keyword evidence="8" id="KW-1185">Reference proteome</keyword>
<protein>
    <recommendedName>
        <fullName evidence="6">Glucose-methanol-choline oxidoreductase C-terminal domain-containing protein</fullName>
    </recommendedName>
</protein>
<evidence type="ECO:0000256" key="1">
    <source>
        <dbReference type="ARBA" id="ARBA00001974"/>
    </source>
</evidence>
<accession>A0ABX8XJP8</accession>
<dbReference type="Proteomes" id="UP000827138">
    <property type="component" value="Chromosome"/>
</dbReference>
<evidence type="ECO:0000256" key="5">
    <source>
        <dbReference type="ARBA" id="ARBA00023002"/>
    </source>
</evidence>
<comment type="cofactor">
    <cofactor evidence="1">
        <name>FAD</name>
        <dbReference type="ChEBI" id="CHEBI:57692"/>
    </cofactor>
</comment>
<evidence type="ECO:0000313" key="7">
    <source>
        <dbReference type="EMBL" id="QYX76148.1"/>
    </source>
</evidence>
<proteinExistence type="inferred from homology"/>
<evidence type="ECO:0000259" key="6">
    <source>
        <dbReference type="Pfam" id="PF05199"/>
    </source>
</evidence>
<keyword evidence="5" id="KW-0560">Oxidoreductase</keyword>
<comment type="similarity">
    <text evidence="2">Belongs to the GMC oxidoreductase family.</text>
</comment>
<evidence type="ECO:0000256" key="3">
    <source>
        <dbReference type="ARBA" id="ARBA00022630"/>
    </source>
</evidence>
<name>A0ABX8XJP8_9ACTN</name>
<dbReference type="Pfam" id="PF05199">
    <property type="entry name" value="GMC_oxred_C"/>
    <property type="match status" value="1"/>
</dbReference>
<dbReference type="Gene3D" id="3.50.50.60">
    <property type="entry name" value="FAD/NAD(P)-binding domain"/>
    <property type="match status" value="2"/>
</dbReference>